<dbReference type="PANTHER" id="PTHR43820:SF2">
    <property type="entry name" value="ABC TRANSPORTER ATP-BINDING PROTEIN"/>
    <property type="match status" value="1"/>
</dbReference>
<evidence type="ECO:0000256" key="6">
    <source>
        <dbReference type="ARBA" id="ARBA00024722"/>
    </source>
</evidence>
<comment type="caution">
    <text evidence="8">The sequence shown here is derived from an EMBL/GenBank/DDBJ whole genome shotgun (WGS) entry which is preliminary data.</text>
</comment>
<feature type="domain" description="ABC transporter" evidence="7">
    <location>
        <begin position="24"/>
        <end position="251"/>
    </location>
</feature>
<dbReference type="GO" id="GO:0015807">
    <property type="term" value="P:L-amino acid transport"/>
    <property type="evidence" value="ECO:0007669"/>
    <property type="project" value="TreeGrafter"/>
</dbReference>
<comment type="function">
    <text evidence="6">Involved in beta-(1--&gt;2)glucan export. Transmembrane domains (TMD) form a pore in the inner membrane and the ATP-binding domain (NBD) is responsible for energy generation.</text>
</comment>
<evidence type="ECO:0000313" key="8">
    <source>
        <dbReference type="EMBL" id="MBI5132327.1"/>
    </source>
</evidence>
<evidence type="ECO:0000256" key="3">
    <source>
        <dbReference type="ARBA" id="ARBA00022741"/>
    </source>
</evidence>
<dbReference type="InterPro" id="IPR052156">
    <property type="entry name" value="BCAA_Transport_ATP-bd_LivF"/>
</dbReference>
<dbReference type="Pfam" id="PF00005">
    <property type="entry name" value="ABC_tran"/>
    <property type="match status" value="1"/>
</dbReference>
<dbReference type="Proteomes" id="UP000782519">
    <property type="component" value="Unassembled WGS sequence"/>
</dbReference>
<dbReference type="InterPro" id="IPR003593">
    <property type="entry name" value="AAA+_ATPase"/>
</dbReference>
<keyword evidence="2" id="KW-0813">Transport</keyword>
<dbReference type="PROSITE" id="PS00211">
    <property type="entry name" value="ABC_TRANSPORTER_1"/>
    <property type="match status" value="1"/>
</dbReference>
<evidence type="ECO:0000259" key="7">
    <source>
        <dbReference type="PROSITE" id="PS50893"/>
    </source>
</evidence>
<evidence type="ECO:0000256" key="1">
    <source>
        <dbReference type="ARBA" id="ARBA00005417"/>
    </source>
</evidence>
<dbReference type="InterPro" id="IPR003439">
    <property type="entry name" value="ABC_transporter-like_ATP-bd"/>
</dbReference>
<dbReference type="Gene3D" id="3.40.50.300">
    <property type="entry name" value="P-loop containing nucleotide triphosphate hydrolases"/>
    <property type="match status" value="1"/>
</dbReference>
<dbReference type="GO" id="GO:0015658">
    <property type="term" value="F:branched-chain amino acid transmembrane transporter activity"/>
    <property type="evidence" value="ECO:0007669"/>
    <property type="project" value="TreeGrafter"/>
</dbReference>
<sequence>MAVRTTFGRTATFGRLTLVDNALLEIDGIDAFYGRSQALFGVTFSVGRNEVVAVVGRNGAGKTTTLRSIMGLTRVRTGTISFGSSRIDRLKAHQIARAGISYVPETRDPFSLLTVEENIMLGYRSGSPYDLKRVVEWFPDLAGLMHRRGSELSGGQQQMMVIGRGLTPGPRLLLLDEPSQGLAPVIVKKVGETLSALRKEDLSVILVEQNLEFALSLADRVVVLENGSVVDQLSAAEGRQSPERIERYLGIH</sequence>
<dbReference type="InterPro" id="IPR017871">
    <property type="entry name" value="ABC_transporter-like_CS"/>
</dbReference>
<evidence type="ECO:0000256" key="4">
    <source>
        <dbReference type="ARBA" id="ARBA00022840"/>
    </source>
</evidence>
<evidence type="ECO:0000256" key="2">
    <source>
        <dbReference type="ARBA" id="ARBA00022448"/>
    </source>
</evidence>
<dbReference type="EMBL" id="JACRJB010000066">
    <property type="protein sequence ID" value="MBI5132327.1"/>
    <property type="molecule type" value="Genomic_DNA"/>
</dbReference>
<dbReference type="InterPro" id="IPR027417">
    <property type="entry name" value="P-loop_NTPase"/>
</dbReference>
<comment type="similarity">
    <text evidence="1">Belongs to the ABC transporter superfamily.</text>
</comment>
<keyword evidence="3" id="KW-0547">Nucleotide-binding</keyword>
<organism evidence="8 9">
    <name type="scientific">Rhodopseudomonas palustris</name>
    <dbReference type="NCBI Taxonomy" id="1076"/>
    <lineage>
        <taxon>Bacteria</taxon>
        <taxon>Pseudomonadati</taxon>
        <taxon>Pseudomonadota</taxon>
        <taxon>Alphaproteobacteria</taxon>
        <taxon>Hyphomicrobiales</taxon>
        <taxon>Nitrobacteraceae</taxon>
        <taxon>Rhodopseudomonas</taxon>
    </lineage>
</organism>
<proteinExistence type="inferred from homology"/>
<keyword evidence="4 8" id="KW-0067">ATP-binding</keyword>
<dbReference type="PANTHER" id="PTHR43820">
    <property type="entry name" value="HIGH-AFFINITY BRANCHED-CHAIN AMINO ACID TRANSPORT ATP-BINDING PROTEIN LIVF"/>
    <property type="match status" value="1"/>
</dbReference>
<protein>
    <submittedName>
        <fullName evidence="8">ABC transporter ATP-binding protein</fullName>
    </submittedName>
</protein>
<evidence type="ECO:0000313" key="9">
    <source>
        <dbReference type="Proteomes" id="UP000782519"/>
    </source>
</evidence>
<accession>A0A933S223</accession>
<dbReference type="PROSITE" id="PS50893">
    <property type="entry name" value="ABC_TRANSPORTER_2"/>
    <property type="match status" value="1"/>
</dbReference>
<gene>
    <name evidence="8" type="ORF">HZA66_23035</name>
</gene>
<dbReference type="GO" id="GO:0005524">
    <property type="term" value="F:ATP binding"/>
    <property type="evidence" value="ECO:0007669"/>
    <property type="project" value="UniProtKB-KW"/>
</dbReference>
<dbReference type="CDD" id="cd03224">
    <property type="entry name" value="ABC_TM1139_LivF_branched"/>
    <property type="match status" value="1"/>
</dbReference>
<keyword evidence="5" id="KW-0029">Amino-acid transport</keyword>
<dbReference type="SMART" id="SM00382">
    <property type="entry name" value="AAA"/>
    <property type="match status" value="1"/>
</dbReference>
<reference evidence="8" key="1">
    <citation type="submission" date="2020-07" db="EMBL/GenBank/DDBJ databases">
        <title>Huge and variable diversity of episymbiotic CPR bacteria and DPANN archaea in groundwater ecosystems.</title>
        <authorList>
            <person name="He C.Y."/>
            <person name="Keren R."/>
            <person name="Whittaker M."/>
            <person name="Farag I.F."/>
            <person name="Doudna J."/>
            <person name="Cate J.H.D."/>
            <person name="Banfield J.F."/>
        </authorList>
    </citation>
    <scope>NUCLEOTIDE SEQUENCE</scope>
    <source>
        <strain evidence="8">NC_groundwater_1818_Pr3_B-0.1um_66_35</strain>
    </source>
</reference>
<name>A0A933S223_RHOPL</name>
<dbReference type="SUPFAM" id="SSF52540">
    <property type="entry name" value="P-loop containing nucleoside triphosphate hydrolases"/>
    <property type="match status" value="1"/>
</dbReference>
<dbReference type="AlphaFoldDB" id="A0A933S223"/>
<dbReference type="GO" id="GO:0016887">
    <property type="term" value="F:ATP hydrolysis activity"/>
    <property type="evidence" value="ECO:0007669"/>
    <property type="project" value="InterPro"/>
</dbReference>
<evidence type="ECO:0000256" key="5">
    <source>
        <dbReference type="ARBA" id="ARBA00022970"/>
    </source>
</evidence>